<keyword evidence="2" id="KW-1185">Reference proteome</keyword>
<dbReference type="RefSeq" id="WP_014142557.1">
    <property type="nucleotide sequence ID" value="NC_016111.1"/>
</dbReference>
<protein>
    <submittedName>
        <fullName evidence="1">Uncharacterized protein</fullName>
    </submittedName>
</protein>
<dbReference type="KEGG" id="scy:SCATT_17920"/>
<dbReference type="OrthoDB" id="6091628at2"/>
<name>F8JS55_STREN</name>
<accession>F8JS55</accession>
<gene>
    <name evidence="1" type="ordered locus">SCATT_17920</name>
</gene>
<dbReference type="AlphaFoldDB" id="F8JS55"/>
<dbReference type="PATRIC" id="fig|1003195.11.peg.3339"/>
<dbReference type="HOGENOM" id="CLU_2958688_0_0_11"/>
<accession>G8WQA3</accession>
<evidence type="ECO:0000313" key="2">
    <source>
        <dbReference type="Proteomes" id="UP000007842"/>
    </source>
</evidence>
<reference evidence="2" key="1">
    <citation type="submission" date="2011-12" db="EMBL/GenBank/DDBJ databases">
        <title>Complete genome sequence of Streptomyces cattleya strain DSM 46488.</title>
        <authorList>
            <person name="Ou H.-Y."/>
            <person name="Li P."/>
            <person name="Zhao C."/>
            <person name="O'Hagan D."/>
            <person name="Deng Z."/>
        </authorList>
    </citation>
    <scope>NUCLEOTIDE SEQUENCE [LARGE SCALE GENOMIC DNA]</scope>
    <source>
        <strain evidence="2">ATCC 35852 / DSM 46488 / JCM 4925 / NBRC 14057 / NRRL 8057</strain>
    </source>
</reference>
<evidence type="ECO:0000313" key="1">
    <source>
        <dbReference type="EMBL" id="AEW94163.1"/>
    </source>
</evidence>
<proteinExistence type="predicted"/>
<organism evidence="1 2">
    <name type="scientific">Streptantibioticus cattleyicolor (strain ATCC 35852 / DSM 46488 / JCM 4925 / NBRC 14057 / NRRL 8057)</name>
    <name type="common">Streptomyces cattleya</name>
    <dbReference type="NCBI Taxonomy" id="1003195"/>
    <lineage>
        <taxon>Bacteria</taxon>
        <taxon>Bacillati</taxon>
        <taxon>Actinomycetota</taxon>
        <taxon>Actinomycetes</taxon>
        <taxon>Kitasatosporales</taxon>
        <taxon>Streptomycetaceae</taxon>
        <taxon>Streptantibioticus</taxon>
    </lineage>
</organism>
<dbReference type="Proteomes" id="UP000007842">
    <property type="component" value="Chromosome"/>
</dbReference>
<dbReference type="STRING" id="1003195.SCATT_17920"/>
<dbReference type="EMBL" id="CP003219">
    <property type="protein sequence ID" value="AEW94163.1"/>
    <property type="molecule type" value="Genomic_DNA"/>
</dbReference>
<sequence length="59" mass="6402">MHATTGLLATKRVHVPTEFTDQAITRMTAYFRTGPLLAAAPPITFLVAPQWGARPPELA</sequence>
<dbReference type="KEGG" id="sct:SCAT_1799"/>